<dbReference type="EMBL" id="JAANBB010000053">
    <property type="protein sequence ID" value="KAF7552907.1"/>
    <property type="molecule type" value="Genomic_DNA"/>
</dbReference>
<feature type="domain" description="Phosphomevalonate dehydratase small subunit-like" evidence="3">
    <location>
        <begin position="33"/>
        <end position="117"/>
    </location>
</feature>
<dbReference type="InterPro" id="IPR012047">
    <property type="entry name" value="AcnX"/>
</dbReference>
<dbReference type="SUPFAM" id="SSF52016">
    <property type="entry name" value="LeuD/IlvD-like"/>
    <property type="match status" value="1"/>
</dbReference>
<dbReference type="CDD" id="cd01356">
    <property type="entry name" value="AcnX_swivel"/>
    <property type="match status" value="1"/>
</dbReference>
<dbReference type="Pfam" id="PF01989">
    <property type="entry name" value="AcnX_swivel_put"/>
    <property type="match status" value="1"/>
</dbReference>
<dbReference type="GO" id="GO:0016829">
    <property type="term" value="F:lyase activity"/>
    <property type="evidence" value="ECO:0007669"/>
    <property type="project" value="UniProtKB-KW"/>
</dbReference>
<dbReference type="Pfam" id="PF04412">
    <property type="entry name" value="AcnX"/>
    <property type="match status" value="1"/>
</dbReference>
<dbReference type="PANTHER" id="PTHR36577">
    <property type="entry name" value="DUF521 DOMAIN PROTEIN (AFU_ORTHOLOGUE AFUA_6G00490)"/>
    <property type="match status" value="1"/>
</dbReference>
<keyword evidence="2" id="KW-0456">Lyase</keyword>
<evidence type="ECO:0008006" key="7">
    <source>
        <dbReference type="Google" id="ProtNLM"/>
    </source>
</evidence>
<dbReference type="InterPro" id="IPR007506">
    <property type="entry name" value="PMDh-L-like_dom"/>
</dbReference>
<organism evidence="5 6">
    <name type="scientific">Cylindrodendrum hubeiense</name>
    <dbReference type="NCBI Taxonomy" id="595255"/>
    <lineage>
        <taxon>Eukaryota</taxon>
        <taxon>Fungi</taxon>
        <taxon>Dikarya</taxon>
        <taxon>Ascomycota</taxon>
        <taxon>Pezizomycotina</taxon>
        <taxon>Sordariomycetes</taxon>
        <taxon>Hypocreomycetidae</taxon>
        <taxon>Hypocreales</taxon>
        <taxon>Nectriaceae</taxon>
        <taxon>Cylindrodendrum</taxon>
    </lineage>
</organism>
<gene>
    <name evidence="5" type="ORF">G7Z17_g3976</name>
</gene>
<comment type="caution">
    <text evidence="5">The sequence shown here is derived from an EMBL/GenBank/DDBJ whole genome shotgun (WGS) entry which is preliminary data.</text>
</comment>
<accession>A0A9P5HBI0</accession>
<dbReference type="InterPro" id="IPR002840">
    <property type="entry name" value="PMDh-S-like_dom"/>
</dbReference>
<evidence type="ECO:0000259" key="4">
    <source>
        <dbReference type="Pfam" id="PF04412"/>
    </source>
</evidence>
<dbReference type="OrthoDB" id="2594507at2759"/>
<name>A0A9P5HBI0_9HYPO</name>
<dbReference type="PIRSF" id="PIRSF036630">
    <property type="entry name" value="UCP036630"/>
    <property type="match status" value="1"/>
</dbReference>
<dbReference type="Gene3D" id="3.50.30.10">
    <property type="entry name" value="Phosphohistidine domain"/>
    <property type="match status" value="1"/>
</dbReference>
<dbReference type="PANTHER" id="PTHR36577:SF3">
    <property type="entry name" value="DUF521 DOMAIN PROTEIN (AFU_ORTHOLOGUE AFUA_6G00490)"/>
    <property type="match status" value="1"/>
</dbReference>
<evidence type="ECO:0000256" key="1">
    <source>
        <dbReference type="ARBA" id="ARBA00023004"/>
    </source>
</evidence>
<evidence type="ECO:0000313" key="5">
    <source>
        <dbReference type="EMBL" id="KAF7552907.1"/>
    </source>
</evidence>
<dbReference type="Proteomes" id="UP000722485">
    <property type="component" value="Unassembled WGS sequence"/>
</dbReference>
<evidence type="ECO:0000313" key="6">
    <source>
        <dbReference type="Proteomes" id="UP000722485"/>
    </source>
</evidence>
<keyword evidence="1" id="KW-0408">Iron</keyword>
<reference evidence="5" key="1">
    <citation type="submission" date="2020-03" db="EMBL/GenBank/DDBJ databases">
        <title>Draft Genome Sequence of Cylindrodendrum hubeiense.</title>
        <authorList>
            <person name="Buettner E."/>
            <person name="Kellner H."/>
        </authorList>
    </citation>
    <scope>NUCLEOTIDE SEQUENCE</scope>
    <source>
        <strain evidence="5">IHI 201604</strain>
    </source>
</reference>
<keyword evidence="6" id="KW-1185">Reference proteome</keyword>
<sequence>MPLITSSSDTHGSARILVPGLASGPLVFSDVPLSFTMGVDAESGIIVDTHHHLKGTALAGKILAMPCGRGSCSGSGTILELLLAETAPAALVFQKTEEILTLGILIAKAMFSKSIPVIQVDDSRLFGRLATAESVKITDNRLIVIGPDGFQLSLSSPKTDKVALSPSDKEILQGAHGAATQMALEVIVSYATLQGADALIDVSQAHIDACIYVGKSSLLIPQRLHALHGRFAVPATCNSLSVDRIRWREMGADPEVSAASLEIGALYLAMGATESFTCAPYLLESKPDAGAQIGWAESNAVVFANSVLGARTQKYPDYVDVFIALTGRAPYAGCHRTEGRIPKICIDVPELDGWDESVFPLLGYHIGGLIGSEIPLIYGLEKSSPTIADLKAFGAGFATSSSAPMFHIRGVTPEASTMEFPECQPNRIQLDIHGLIDTWNQLNSARNGTVDVVSLGNPHFALEEFARLKSLCGNRRKLQRVEFIITTSQQIYKEALALGYLDALEKFGARFITDTCWCMIQDPVIPPHAQTIMTNPAKYAHYGPGMVKRGFYFGGLAACVEAACVGQRTTQQYSVTS</sequence>
<evidence type="ECO:0000259" key="3">
    <source>
        <dbReference type="Pfam" id="PF01989"/>
    </source>
</evidence>
<evidence type="ECO:0000256" key="2">
    <source>
        <dbReference type="ARBA" id="ARBA00023239"/>
    </source>
</evidence>
<proteinExistence type="predicted"/>
<feature type="domain" description="Phosphomevalonate dehydratase large subunit-like" evidence="4">
    <location>
        <begin position="163"/>
        <end position="561"/>
    </location>
</feature>
<dbReference type="AlphaFoldDB" id="A0A9P5HBI0"/>
<protein>
    <recommendedName>
        <fullName evidence="7">DUF521 domain protein</fullName>
    </recommendedName>
</protein>